<dbReference type="AlphaFoldDB" id="A0A1D6QHQ4"/>
<dbReference type="ExpressionAtlas" id="A0A1D6QHQ4">
    <property type="expression patterns" value="baseline and differential"/>
</dbReference>
<gene>
    <name evidence="2" type="ORF">ZEAMMB73_Zm00001d052541</name>
</gene>
<sequence>MEQNILAAYEILELFCEFVLAKVPSVEVQKECPIELCEAIASIIFASGRCSDLPELMHLHNLFTTKYGKEFVASAMELCPDSSVNRIIIEKLSVNAPSDGSKLKVMKAIAQEYNFEWDSSNTEAEFSKKFEDLLVAFANRLLIP</sequence>
<dbReference type="GO" id="GO:0015031">
    <property type="term" value="P:protein transport"/>
    <property type="evidence" value="ECO:0007669"/>
    <property type="project" value="InterPro"/>
</dbReference>
<evidence type="ECO:0000313" key="2">
    <source>
        <dbReference type="EMBL" id="AQK57400.1"/>
    </source>
</evidence>
<evidence type="ECO:0000256" key="1">
    <source>
        <dbReference type="ARBA" id="ARBA00005536"/>
    </source>
</evidence>
<dbReference type="SMR" id="A0A1D6QHQ4"/>
<accession>A0A1D6QHQ4</accession>
<proteinExistence type="inferred from homology"/>
<dbReference type="InterPro" id="IPR042277">
    <property type="entry name" value="IST1-like"/>
</dbReference>
<reference evidence="2" key="1">
    <citation type="submission" date="2015-12" db="EMBL/GenBank/DDBJ databases">
        <title>Update maize B73 reference genome by single molecule sequencing technologies.</title>
        <authorList>
            <consortium name="Maize Genome Sequencing Project"/>
            <person name="Ware D."/>
        </authorList>
    </citation>
    <scope>NUCLEOTIDE SEQUENCE</scope>
    <source>
        <tissue evidence="2">Seedling</tissue>
    </source>
</reference>
<dbReference type="OMA" id="KVNITMI"/>
<name>A0A1D6QHQ4_MAIZE</name>
<comment type="similarity">
    <text evidence="1">Belongs to the IST1 family.</text>
</comment>
<organism evidence="2">
    <name type="scientific">Zea mays</name>
    <name type="common">Maize</name>
    <dbReference type="NCBI Taxonomy" id="4577"/>
    <lineage>
        <taxon>Eukaryota</taxon>
        <taxon>Viridiplantae</taxon>
        <taxon>Streptophyta</taxon>
        <taxon>Embryophyta</taxon>
        <taxon>Tracheophyta</taxon>
        <taxon>Spermatophyta</taxon>
        <taxon>Magnoliopsida</taxon>
        <taxon>Liliopsida</taxon>
        <taxon>Poales</taxon>
        <taxon>Poaceae</taxon>
        <taxon>PACMAD clade</taxon>
        <taxon>Panicoideae</taxon>
        <taxon>Andropogonodae</taxon>
        <taxon>Andropogoneae</taxon>
        <taxon>Tripsacinae</taxon>
        <taxon>Zea</taxon>
    </lineage>
</organism>
<dbReference type="PANTHER" id="PTHR12161:SF81">
    <property type="entry name" value="OS01G0687700 PROTEIN"/>
    <property type="match status" value="1"/>
</dbReference>
<dbReference type="EMBL" id="CM000780">
    <property type="protein sequence ID" value="AQK57400.1"/>
    <property type="molecule type" value="Genomic_DNA"/>
</dbReference>
<dbReference type="InterPro" id="IPR005061">
    <property type="entry name" value="Ist1"/>
</dbReference>
<dbReference type="InParanoid" id="A0A1D6QHQ4"/>
<dbReference type="FunFam" id="1.20.1260.60:FF:000002">
    <property type="entry name" value="Vacuolar protein sorting-associated protein IST1"/>
    <property type="match status" value="1"/>
</dbReference>
<dbReference type="STRING" id="4577.A0A1D6QHQ4"/>
<dbReference type="Pfam" id="PF03398">
    <property type="entry name" value="Ist1"/>
    <property type="match status" value="1"/>
</dbReference>
<dbReference type="PANTHER" id="PTHR12161">
    <property type="entry name" value="IST1 FAMILY MEMBER"/>
    <property type="match status" value="1"/>
</dbReference>
<protein>
    <submittedName>
        <fullName evidence="2">Regulator of Vps4 activity in the MVB pathway protein</fullName>
    </submittedName>
</protein>
<dbReference type="Gene3D" id="1.20.1260.60">
    <property type="entry name" value="Vacuolar protein sorting-associated protein Ist1"/>
    <property type="match status" value="1"/>
</dbReference>